<dbReference type="EMBL" id="MPRK01000227">
    <property type="protein sequence ID" value="OOZ38064.1"/>
    <property type="molecule type" value="Genomic_DNA"/>
</dbReference>
<name>A0A1T2KZ45_9GAMM</name>
<evidence type="ECO:0000313" key="1">
    <source>
        <dbReference type="EMBL" id="OOZ38064.1"/>
    </source>
</evidence>
<sequence>MNDPNFQREYSAGEKLLNDPNFQEGQEKCYAEILKTPKRTEIINFLLSNRNDETRYLEIGVRNPDDNYNHIIADEKYSVDPGYEYEENPVDFKVTSDEFFELLSNNKILSPDIQFDVIFIDGLHLAEQVDRDIINSMRFVKSDGFVVLHDCNPPTEWNARDNYNYLSTPAGGNWNGTTWKAFLKWRFNPSVNSCCIDSDWGVGILSKEHPIGSCIREVNQFYEFRNLVEHKETYLNLISFDDFKKLLV</sequence>
<keyword evidence="2" id="KW-1185">Reference proteome</keyword>
<evidence type="ECO:0000313" key="2">
    <source>
        <dbReference type="Proteomes" id="UP000190198"/>
    </source>
</evidence>
<dbReference type="Proteomes" id="UP000190198">
    <property type="component" value="Unassembled WGS sequence"/>
</dbReference>
<protein>
    <recommendedName>
        <fullName evidence="3">Class I SAM-dependent methyltransferase</fullName>
    </recommendedName>
</protein>
<dbReference type="Pfam" id="PF13578">
    <property type="entry name" value="Methyltransf_24"/>
    <property type="match status" value="1"/>
</dbReference>
<dbReference type="InterPro" id="IPR029063">
    <property type="entry name" value="SAM-dependent_MTases_sf"/>
</dbReference>
<comment type="caution">
    <text evidence="1">The sequence shown here is derived from an EMBL/GenBank/DDBJ whole genome shotgun (WGS) entry which is preliminary data.</text>
</comment>
<gene>
    <name evidence="1" type="ORF">BOW52_09455</name>
</gene>
<reference evidence="1 2" key="1">
    <citation type="submission" date="2016-11" db="EMBL/GenBank/DDBJ databases">
        <title>Mixed transmission modes and dynamic genome evolution in an obligate animal-bacterial symbiosis.</title>
        <authorList>
            <person name="Russell S.L."/>
            <person name="Corbett-Detig R.B."/>
            <person name="Cavanaugh C.M."/>
        </authorList>
    </citation>
    <scope>NUCLEOTIDE SEQUENCE [LARGE SCALE GENOMIC DNA]</scope>
    <source>
        <strain evidence="1">Sp-SM6</strain>
    </source>
</reference>
<accession>A0A1T2KZ45</accession>
<organism evidence="1 2">
    <name type="scientific">Solemya elarraichensis gill symbiont</name>
    <dbReference type="NCBI Taxonomy" id="1918949"/>
    <lineage>
        <taxon>Bacteria</taxon>
        <taxon>Pseudomonadati</taxon>
        <taxon>Pseudomonadota</taxon>
        <taxon>Gammaproteobacteria</taxon>
        <taxon>sulfur-oxidizing symbionts</taxon>
    </lineage>
</organism>
<dbReference type="SUPFAM" id="SSF53335">
    <property type="entry name" value="S-adenosyl-L-methionine-dependent methyltransferases"/>
    <property type="match status" value="1"/>
</dbReference>
<proteinExistence type="predicted"/>
<evidence type="ECO:0008006" key="3">
    <source>
        <dbReference type="Google" id="ProtNLM"/>
    </source>
</evidence>
<dbReference type="AlphaFoldDB" id="A0A1T2KZ45"/>
<dbReference type="Gene3D" id="3.40.50.150">
    <property type="entry name" value="Vaccinia Virus protein VP39"/>
    <property type="match status" value="1"/>
</dbReference>